<gene>
    <name evidence="1" type="ORF">E3U43_009646</name>
</gene>
<evidence type="ECO:0000313" key="2">
    <source>
        <dbReference type="Proteomes" id="UP000793456"/>
    </source>
</evidence>
<comment type="caution">
    <text evidence="1">The sequence shown here is derived from an EMBL/GenBank/DDBJ whole genome shotgun (WGS) entry which is preliminary data.</text>
</comment>
<keyword evidence="2" id="KW-1185">Reference proteome</keyword>
<organism evidence="1 2">
    <name type="scientific">Larimichthys crocea</name>
    <name type="common">Large yellow croaker</name>
    <name type="synonym">Pseudosciaena crocea</name>
    <dbReference type="NCBI Taxonomy" id="215358"/>
    <lineage>
        <taxon>Eukaryota</taxon>
        <taxon>Metazoa</taxon>
        <taxon>Chordata</taxon>
        <taxon>Craniata</taxon>
        <taxon>Vertebrata</taxon>
        <taxon>Euteleostomi</taxon>
        <taxon>Actinopterygii</taxon>
        <taxon>Neopterygii</taxon>
        <taxon>Teleostei</taxon>
        <taxon>Neoteleostei</taxon>
        <taxon>Acanthomorphata</taxon>
        <taxon>Eupercaria</taxon>
        <taxon>Sciaenidae</taxon>
        <taxon>Larimichthys</taxon>
    </lineage>
</organism>
<evidence type="ECO:0000313" key="1">
    <source>
        <dbReference type="EMBL" id="TMS04489.1"/>
    </source>
</evidence>
<accession>A0ACD3QD33</accession>
<sequence length="109" mass="12731">MRNIQVYKTGADLKARKTERQRESERKHRVEIQQQLEIRTLESAADRAKENRQQFFRAHCVVLTDSESAIHIHETDETRRRSVHQRIQQTPRTAISAEVPGVSDREAGQ</sequence>
<dbReference type="Proteomes" id="UP000793456">
    <property type="component" value="Chromosome XXI"/>
</dbReference>
<protein>
    <submittedName>
        <fullName evidence="1">Uncharacterized protein</fullName>
    </submittedName>
</protein>
<reference evidence="1" key="1">
    <citation type="submission" date="2018-11" db="EMBL/GenBank/DDBJ databases">
        <title>The sequence and de novo assembly of Larimichthys crocea genome using PacBio and Hi-C technologies.</title>
        <authorList>
            <person name="Xu P."/>
            <person name="Chen B."/>
            <person name="Zhou Z."/>
            <person name="Ke Q."/>
            <person name="Wu Y."/>
            <person name="Bai H."/>
            <person name="Pu F."/>
        </authorList>
    </citation>
    <scope>NUCLEOTIDE SEQUENCE</scope>
    <source>
        <tissue evidence="1">Muscle</tissue>
    </source>
</reference>
<name>A0ACD3QD33_LARCR</name>
<dbReference type="EMBL" id="CM011694">
    <property type="protein sequence ID" value="TMS04489.1"/>
    <property type="molecule type" value="Genomic_DNA"/>
</dbReference>
<proteinExistence type="predicted"/>